<dbReference type="RefSeq" id="WP_380793547.1">
    <property type="nucleotide sequence ID" value="NZ_JBHRVU010000004.1"/>
</dbReference>
<dbReference type="Gene3D" id="3.30.2420.10">
    <property type="entry name" value="TonB"/>
    <property type="match status" value="1"/>
</dbReference>
<comment type="caution">
    <text evidence="2">The sequence shown here is derived from an EMBL/GenBank/DDBJ whole genome shotgun (WGS) entry which is preliminary data.</text>
</comment>
<sequence>MAAAIMPVMAQGQDSPSPVLTVQQAFDAAATAAQSGDYVRAVDILSGLEQRVKAPRSLAIVRLRKGVALTELSRWAEAQPLLEQAIAALPSTDRTLDMDRCQALLALGRMALNSLDYDAAQARYADALTVANDASAKIAALSGEAQAAIFIDPAVGLAKTEEAERLMAGAPEIDKATAGYVAAMRGRALLNLGRFGEAESAFAKAVKAEGGLTMKVGYADLVARSDAAIAAMLAGHRDTARNYLVYTGAGRMEKQDFTYGADMALPQCGEDGVQPDDVAVVEFGIGDDGAVSYARPVYGSRQGGMALVFARAVTRWTWKPEDVAQIPLLFRMVTRLELRCSTGEGGPSLYAGLKSSFRQWLDQHGAPAFDPAGEQEAQRKLSLENELTRLQSGSSAPLAQADVLARLLENPLTAGKVAQDHAVALRTILMAQGAPPMVLLYADILKIRDSENGRLTDSDYGADPRAAAMMRLLGYDRMRPREKQRSRDILDRIIADPALTADDPVRVAALTRRASARVAARDMAGARADFLATGLTAQQCSVVDAQPVMRGNPASSGDYPMDMVRVGVEGWSMVQFDVSADGKTLNQRAIISYPPMVFSNNSVRIYSRAAFEQSYRPAGALGCGGSVGGITFRMPN</sequence>
<evidence type="ECO:0000259" key="1">
    <source>
        <dbReference type="PROSITE" id="PS52015"/>
    </source>
</evidence>
<proteinExistence type="predicted"/>
<gene>
    <name evidence="2" type="ORF">ACFOKF_04605</name>
</gene>
<dbReference type="SUPFAM" id="SSF74653">
    <property type="entry name" value="TolA/TonB C-terminal domain"/>
    <property type="match status" value="1"/>
</dbReference>
<dbReference type="EMBL" id="JBHRVU010000004">
    <property type="protein sequence ID" value="MFC3440488.1"/>
    <property type="molecule type" value="Genomic_DNA"/>
</dbReference>
<dbReference type="InterPro" id="IPR011990">
    <property type="entry name" value="TPR-like_helical_dom_sf"/>
</dbReference>
<dbReference type="Proteomes" id="UP001595681">
    <property type="component" value="Unassembled WGS sequence"/>
</dbReference>
<organism evidence="2 3">
    <name type="scientific">Sphingobium rhizovicinum</name>
    <dbReference type="NCBI Taxonomy" id="432308"/>
    <lineage>
        <taxon>Bacteria</taxon>
        <taxon>Pseudomonadati</taxon>
        <taxon>Pseudomonadota</taxon>
        <taxon>Alphaproteobacteria</taxon>
        <taxon>Sphingomonadales</taxon>
        <taxon>Sphingomonadaceae</taxon>
        <taxon>Sphingobium</taxon>
    </lineage>
</organism>
<dbReference type="SUPFAM" id="SSF48452">
    <property type="entry name" value="TPR-like"/>
    <property type="match status" value="1"/>
</dbReference>
<feature type="domain" description="TonB C-terminal" evidence="1">
    <location>
        <begin position="544"/>
        <end position="636"/>
    </location>
</feature>
<keyword evidence="3" id="KW-1185">Reference proteome</keyword>
<evidence type="ECO:0000313" key="2">
    <source>
        <dbReference type="EMBL" id="MFC3440488.1"/>
    </source>
</evidence>
<name>A0ABV7NCN2_9SPHN</name>
<accession>A0ABV7NCN2</accession>
<dbReference type="PROSITE" id="PS52015">
    <property type="entry name" value="TONB_CTD"/>
    <property type="match status" value="1"/>
</dbReference>
<dbReference type="Gene3D" id="1.25.40.10">
    <property type="entry name" value="Tetratricopeptide repeat domain"/>
    <property type="match status" value="1"/>
</dbReference>
<reference evidence="3" key="1">
    <citation type="journal article" date="2019" name="Int. J. Syst. Evol. Microbiol.">
        <title>The Global Catalogue of Microorganisms (GCM) 10K type strain sequencing project: providing services to taxonomists for standard genome sequencing and annotation.</title>
        <authorList>
            <consortium name="The Broad Institute Genomics Platform"/>
            <consortium name="The Broad Institute Genome Sequencing Center for Infectious Disease"/>
            <person name="Wu L."/>
            <person name="Ma J."/>
        </authorList>
    </citation>
    <scope>NUCLEOTIDE SEQUENCE [LARGE SCALE GENOMIC DNA]</scope>
    <source>
        <strain evidence="3">CCM 7491</strain>
    </source>
</reference>
<dbReference type="InterPro" id="IPR037682">
    <property type="entry name" value="TonB_C"/>
</dbReference>
<evidence type="ECO:0000313" key="3">
    <source>
        <dbReference type="Proteomes" id="UP001595681"/>
    </source>
</evidence>
<protein>
    <recommendedName>
        <fullName evidence="1">TonB C-terminal domain-containing protein</fullName>
    </recommendedName>
</protein>